<feature type="non-terminal residue" evidence="4">
    <location>
        <position position="1"/>
    </location>
</feature>
<accession>A0A0C2FNF0</accession>
<dbReference type="AlphaFoldDB" id="A0A0C2FNF0"/>
<dbReference type="GO" id="GO:0032040">
    <property type="term" value="C:small-subunit processome"/>
    <property type="evidence" value="ECO:0007669"/>
    <property type="project" value="TreeGrafter"/>
</dbReference>
<dbReference type="Pfam" id="PF04003">
    <property type="entry name" value="Utp12"/>
    <property type="match status" value="1"/>
</dbReference>
<dbReference type="InterPro" id="IPR027145">
    <property type="entry name" value="PWP2"/>
</dbReference>
<feature type="domain" description="Small-subunit processome Utp12" evidence="3">
    <location>
        <begin position="18"/>
        <end position="122"/>
    </location>
</feature>
<organism evidence="4 5">
    <name type="scientific">Ancylostoma duodenale</name>
    <dbReference type="NCBI Taxonomy" id="51022"/>
    <lineage>
        <taxon>Eukaryota</taxon>
        <taxon>Metazoa</taxon>
        <taxon>Ecdysozoa</taxon>
        <taxon>Nematoda</taxon>
        <taxon>Chromadorea</taxon>
        <taxon>Rhabditida</taxon>
        <taxon>Rhabditina</taxon>
        <taxon>Rhabditomorpha</taxon>
        <taxon>Strongyloidea</taxon>
        <taxon>Ancylostomatidae</taxon>
        <taxon>Ancylostomatinae</taxon>
        <taxon>Ancylostoma</taxon>
    </lineage>
</organism>
<gene>
    <name evidence="4" type="ORF">ANCDUO_19809</name>
</gene>
<sequence>ALSLGDYSTALMASLRLNDTPLIQQTMESTGLEQVALMVKALPVSYAEKLLKWIADGKVVANSTHVHFYMIWLGHILNEHGMRLKGRTDVAILTGIQQIVAHHSQLISKLADQNKFGLRYLLAARKLKRNQKPEAMEC</sequence>
<dbReference type="Proteomes" id="UP000054047">
    <property type="component" value="Unassembled WGS sequence"/>
</dbReference>
<keyword evidence="2" id="KW-0677">Repeat</keyword>
<dbReference type="OrthoDB" id="5859587at2759"/>
<evidence type="ECO:0000256" key="1">
    <source>
        <dbReference type="ARBA" id="ARBA00022574"/>
    </source>
</evidence>
<dbReference type="InterPro" id="IPR007148">
    <property type="entry name" value="SSU_processome_Utp12"/>
</dbReference>
<dbReference type="PANTHER" id="PTHR19858">
    <property type="entry name" value="WD40 REPEAT PROTEIN"/>
    <property type="match status" value="1"/>
</dbReference>
<keyword evidence="5" id="KW-1185">Reference proteome</keyword>
<dbReference type="PANTHER" id="PTHR19858:SF0">
    <property type="entry name" value="PERIODIC TRYPTOPHAN PROTEIN 2 HOMOLOG"/>
    <property type="match status" value="1"/>
</dbReference>
<protein>
    <submittedName>
        <fullName evidence="4">Periodic tryptophan protein 2 WD repeat associated domain protein</fullName>
    </submittedName>
</protein>
<dbReference type="GO" id="GO:0000028">
    <property type="term" value="P:ribosomal small subunit assembly"/>
    <property type="evidence" value="ECO:0007669"/>
    <property type="project" value="TreeGrafter"/>
</dbReference>
<dbReference type="GO" id="GO:0000462">
    <property type="term" value="P:maturation of SSU-rRNA from tricistronic rRNA transcript (SSU-rRNA, 5.8S rRNA, LSU-rRNA)"/>
    <property type="evidence" value="ECO:0007669"/>
    <property type="project" value="TreeGrafter"/>
</dbReference>
<keyword evidence="1" id="KW-0853">WD repeat</keyword>
<evidence type="ECO:0000313" key="4">
    <source>
        <dbReference type="EMBL" id="KIH50115.1"/>
    </source>
</evidence>
<name>A0A0C2FNF0_9BILA</name>
<evidence type="ECO:0000259" key="3">
    <source>
        <dbReference type="Pfam" id="PF04003"/>
    </source>
</evidence>
<dbReference type="EMBL" id="KN750747">
    <property type="protein sequence ID" value="KIH50115.1"/>
    <property type="molecule type" value="Genomic_DNA"/>
</dbReference>
<evidence type="ECO:0000256" key="2">
    <source>
        <dbReference type="ARBA" id="ARBA00022737"/>
    </source>
</evidence>
<evidence type="ECO:0000313" key="5">
    <source>
        <dbReference type="Proteomes" id="UP000054047"/>
    </source>
</evidence>
<dbReference type="GO" id="GO:0034388">
    <property type="term" value="C:Pwp2p-containing subcomplex of 90S preribosome"/>
    <property type="evidence" value="ECO:0007669"/>
    <property type="project" value="TreeGrafter"/>
</dbReference>
<reference evidence="4 5" key="1">
    <citation type="submission" date="2013-12" db="EMBL/GenBank/DDBJ databases">
        <title>Draft genome of the parsitic nematode Ancylostoma duodenale.</title>
        <authorList>
            <person name="Mitreva M."/>
        </authorList>
    </citation>
    <scope>NUCLEOTIDE SEQUENCE [LARGE SCALE GENOMIC DNA]</scope>
    <source>
        <strain evidence="4 5">Zhejiang</strain>
    </source>
</reference>
<proteinExistence type="predicted"/>